<evidence type="ECO:0000313" key="4">
    <source>
        <dbReference type="Proteomes" id="UP000595140"/>
    </source>
</evidence>
<evidence type="ECO:0000256" key="1">
    <source>
        <dbReference type="SAM" id="Coils"/>
    </source>
</evidence>
<reference evidence="3 4" key="1">
    <citation type="submission" date="2018-04" db="EMBL/GenBank/DDBJ databases">
        <authorList>
            <person name="Vogel A."/>
        </authorList>
    </citation>
    <scope>NUCLEOTIDE SEQUENCE [LARGE SCALE GENOMIC DNA]</scope>
</reference>
<evidence type="ECO:0000256" key="2">
    <source>
        <dbReference type="SAM" id="MobiDB-lite"/>
    </source>
</evidence>
<dbReference type="Proteomes" id="UP000595140">
    <property type="component" value="Unassembled WGS sequence"/>
</dbReference>
<dbReference type="AlphaFoldDB" id="A0A484L2H3"/>
<protein>
    <submittedName>
        <fullName evidence="3">Uncharacterized protein</fullName>
    </submittedName>
</protein>
<name>A0A484L2H3_9ASTE</name>
<dbReference type="OrthoDB" id="1929657at2759"/>
<dbReference type="PANTHER" id="PTHR35749">
    <property type="entry name" value="OSJNBA0084A10.10 PROTEIN"/>
    <property type="match status" value="1"/>
</dbReference>
<keyword evidence="1" id="KW-0175">Coiled coil</keyword>
<organism evidence="3 4">
    <name type="scientific">Cuscuta campestris</name>
    <dbReference type="NCBI Taxonomy" id="132261"/>
    <lineage>
        <taxon>Eukaryota</taxon>
        <taxon>Viridiplantae</taxon>
        <taxon>Streptophyta</taxon>
        <taxon>Embryophyta</taxon>
        <taxon>Tracheophyta</taxon>
        <taxon>Spermatophyta</taxon>
        <taxon>Magnoliopsida</taxon>
        <taxon>eudicotyledons</taxon>
        <taxon>Gunneridae</taxon>
        <taxon>Pentapetalae</taxon>
        <taxon>asterids</taxon>
        <taxon>lamiids</taxon>
        <taxon>Solanales</taxon>
        <taxon>Convolvulaceae</taxon>
        <taxon>Cuscuteae</taxon>
        <taxon>Cuscuta</taxon>
        <taxon>Cuscuta subgen. Grammica</taxon>
        <taxon>Cuscuta sect. Cleistogrammica</taxon>
    </lineage>
</organism>
<feature type="compositionally biased region" description="Polar residues" evidence="2">
    <location>
        <begin position="142"/>
        <end position="151"/>
    </location>
</feature>
<feature type="compositionally biased region" description="Basic and acidic residues" evidence="2">
    <location>
        <begin position="128"/>
        <end position="140"/>
    </location>
</feature>
<feature type="coiled-coil region" evidence="1">
    <location>
        <begin position="30"/>
        <end position="79"/>
    </location>
</feature>
<sequence>MKRLIEFGRKALFYVRVLSGYEERRIRSYRLQLQQRLQQAEEKKAAIRRVPEQVILSEVRNMVGELQALNKQLEETETQINEHFKPIEKEAEAIMEMQLEREATAMVDMMTESHRQTLLQQIEAEKKMAKQNLEKSKHLQEGSPTTSQPER</sequence>
<gene>
    <name evidence="3" type="ORF">CCAM_LOCUS12291</name>
</gene>
<keyword evidence="4" id="KW-1185">Reference proteome</keyword>
<accession>A0A484L2H3</accession>
<feature type="region of interest" description="Disordered" evidence="2">
    <location>
        <begin position="128"/>
        <end position="151"/>
    </location>
</feature>
<dbReference type="PANTHER" id="PTHR35749:SF1">
    <property type="entry name" value="OSJNBA0084A10.10 PROTEIN"/>
    <property type="match status" value="1"/>
</dbReference>
<proteinExistence type="predicted"/>
<dbReference type="EMBL" id="OOIL02000901">
    <property type="protein sequence ID" value="VFQ70515.1"/>
    <property type="molecule type" value="Genomic_DNA"/>
</dbReference>
<evidence type="ECO:0000313" key="3">
    <source>
        <dbReference type="EMBL" id="VFQ70515.1"/>
    </source>
</evidence>